<protein>
    <recommendedName>
        <fullName evidence="4">Mercuric transport protein periplasmic component</fullName>
    </recommendedName>
    <alternativeName>
        <fullName evidence="9">Mercury scavenger protein</fullName>
    </alternativeName>
    <alternativeName>
        <fullName evidence="8">Periplasmic mercury ion-binding protein</fullName>
    </alternativeName>
</protein>
<dbReference type="GO" id="GO:0045340">
    <property type="term" value="F:mercury ion binding"/>
    <property type="evidence" value="ECO:0007669"/>
    <property type="project" value="InterPro"/>
</dbReference>
<comment type="caution">
    <text evidence="13">The sequence shown here is derived from an EMBL/GenBank/DDBJ whole genome shotgun (WGS) entry which is preliminary data.</text>
</comment>
<keyword evidence="11" id="KW-0472">Membrane</keyword>
<dbReference type="InterPro" id="IPR006121">
    <property type="entry name" value="HMA_dom"/>
</dbReference>
<proteinExistence type="inferred from homology"/>
<evidence type="ECO:0000256" key="3">
    <source>
        <dbReference type="ARBA" id="ARBA00011245"/>
    </source>
</evidence>
<dbReference type="SUPFAM" id="SSF55008">
    <property type="entry name" value="HMA, heavy metal-associated domain"/>
    <property type="match status" value="1"/>
</dbReference>
<keyword evidence="7" id="KW-0574">Periplasm</keyword>
<evidence type="ECO:0000313" key="13">
    <source>
        <dbReference type="EMBL" id="EQD37815.1"/>
    </source>
</evidence>
<name>T1A7I1_9ZZZZ</name>
<keyword evidence="6" id="KW-0732">Signal</keyword>
<dbReference type="AlphaFoldDB" id="T1A7I1"/>
<dbReference type="PROSITE" id="PS50846">
    <property type="entry name" value="HMA_2"/>
    <property type="match status" value="1"/>
</dbReference>
<dbReference type="InterPro" id="IPR036163">
    <property type="entry name" value="HMA_dom_sf"/>
</dbReference>
<evidence type="ECO:0000259" key="12">
    <source>
        <dbReference type="PROSITE" id="PS50846"/>
    </source>
</evidence>
<evidence type="ECO:0000256" key="6">
    <source>
        <dbReference type="ARBA" id="ARBA00022729"/>
    </source>
</evidence>
<reference evidence="13" key="2">
    <citation type="journal article" date="2014" name="ISME J.">
        <title>Microbial stratification in low pH oxic and suboxic macroscopic growths along an acid mine drainage.</title>
        <authorList>
            <person name="Mendez-Garcia C."/>
            <person name="Mesa V."/>
            <person name="Sprenger R.R."/>
            <person name="Richter M."/>
            <person name="Diez M.S."/>
            <person name="Solano J."/>
            <person name="Bargiela R."/>
            <person name="Golyshina O.V."/>
            <person name="Manteca A."/>
            <person name="Ramos J.L."/>
            <person name="Gallego J.R."/>
            <person name="Llorente I."/>
            <person name="Martins Dos Santos V.A."/>
            <person name="Jensen O.N."/>
            <person name="Pelaez A.I."/>
            <person name="Sanchez J."/>
            <person name="Ferrer M."/>
        </authorList>
    </citation>
    <scope>NUCLEOTIDE SEQUENCE</scope>
</reference>
<dbReference type="GO" id="GO:0042597">
    <property type="term" value="C:periplasmic space"/>
    <property type="evidence" value="ECO:0007669"/>
    <property type="project" value="UniProtKB-SubCell"/>
</dbReference>
<evidence type="ECO:0000256" key="8">
    <source>
        <dbReference type="ARBA" id="ARBA00030957"/>
    </source>
</evidence>
<evidence type="ECO:0000256" key="4">
    <source>
        <dbReference type="ARBA" id="ARBA00013601"/>
    </source>
</evidence>
<keyword evidence="11" id="KW-0812">Transmembrane</keyword>
<gene>
    <name evidence="13" type="ORF">B1A_17380</name>
</gene>
<dbReference type="Pfam" id="PF00403">
    <property type="entry name" value="HMA"/>
    <property type="match status" value="1"/>
</dbReference>
<feature type="transmembrane region" description="Helical" evidence="11">
    <location>
        <begin position="18"/>
        <end position="36"/>
    </location>
</feature>
<dbReference type="Gene3D" id="3.30.70.100">
    <property type="match status" value="1"/>
</dbReference>
<evidence type="ECO:0000256" key="11">
    <source>
        <dbReference type="SAM" id="Phobius"/>
    </source>
</evidence>
<dbReference type="CDD" id="cd00371">
    <property type="entry name" value="HMA"/>
    <property type="match status" value="1"/>
</dbReference>
<comment type="subcellular location">
    <subcellularLocation>
        <location evidence="1">Periplasm</location>
    </subcellularLocation>
</comment>
<dbReference type="NCBIfam" id="TIGR02052">
    <property type="entry name" value="MerP"/>
    <property type="match status" value="1"/>
</dbReference>
<keyword evidence="11" id="KW-1133">Transmembrane helix</keyword>
<keyword evidence="5" id="KW-0479">Metal-binding</keyword>
<evidence type="ECO:0000256" key="9">
    <source>
        <dbReference type="ARBA" id="ARBA00033174"/>
    </source>
</evidence>
<evidence type="ECO:0000256" key="5">
    <source>
        <dbReference type="ARBA" id="ARBA00022723"/>
    </source>
</evidence>
<comment type="similarity">
    <text evidence="2">Belongs to the MerP family.</text>
</comment>
<dbReference type="InterPro" id="IPR001802">
    <property type="entry name" value="MerP/CopZ"/>
</dbReference>
<evidence type="ECO:0000256" key="10">
    <source>
        <dbReference type="ARBA" id="ARBA00045344"/>
    </source>
</evidence>
<comment type="subunit">
    <text evidence="3">Monomer.</text>
</comment>
<accession>T1A7I1</accession>
<dbReference type="InterPro" id="IPR017969">
    <property type="entry name" value="Heavy-metal-associated_CS"/>
</dbReference>
<reference evidence="13" key="1">
    <citation type="submission" date="2013-08" db="EMBL/GenBank/DDBJ databases">
        <authorList>
            <person name="Mendez C."/>
            <person name="Richter M."/>
            <person name="Ferrer M."/>
            <person name="Sanchez J."/>
        </authorList>
    </citation>
    <scope>NUCLEOTIDE SEQUENCE</scope>
</reference>
<evidence type="ECO:0000256" key="1">
    <source>
        <dbReference type="ARBA" id="ARBA00004418"/>
    </source>
</evidence>
<evidence type="ECO:0000256" key="2">
    <source>
        <dbReference type="ARBA" id="ARBA00005938"/>
    </source>
</evidence>
<feature type="domain" description="HMA" evidence="12">
    <location>
        <begin position="37"/>
        <end position="103"/>
    </location>
</feature>
<comment type="function">
    <text evidence="10">Involved in mercury resistance. Acts as a mercury scavenger that specifically binds to a mercuric ion in the periplasm and probably passes it to the cytoplasmic mercuric reductase MerA via the mercuric transport protein MerT.</text>
</comment>
<feature type="non-terminal residue" evidence="13">
    <location>
        <position position="1"/>
    </location>
</feature>
<evidence type="ECO:0000256" key="7">
    <source>
        <dbReference type="ARBA" id="ARBA00022764"/>
    </source>
</evidence>
<dbReference type="PRINTS" id="PR00946">
    <property type="entry name" value="HGSCAVENGER"/>
</dbReference>
<sequence>IELHNHQATVLGATMKRIPLIAFGIFLVPASLWAAPRSLTLDVPGMTCPTCPVTIEKALLKQPGVTGVTVHYRKKELVVAFDDTKTTAAAIMKSTASVGFPSSIAR</sequence>
<dbReference type="InterPro" id="IPR011795">
    <property type="entry name" value="MerP"/>
</dbReference>
<organism evidence="13">
    <name type="scientific">mine drainage metagenome</name>
    <dbReference type="NCBI Taxonomy" id="410659"/>
    <lineage>
        <taxon>unclassified sequences</taxon>
        <taxon>metagenomes</taxon>
        <taxon>ecological metagenomes</taxon>
    </lineage>
</organism>
<dbReference type="EMBL" id="AUZX01012782">
    <property type="protein sequence ID" value="EQD37815.1"/>
    <property type="molecule type" value="Genomic_DNA"/>
</dbReference>
<dbReference type="GO" id="GO:0015097">
    <property type="term" value="F:mercury ion transmembrane transporter activity"/>
    <property type="evidence" value="ECO:0007669"/>
    <property type="project" value="InterPro"/>
</dbReference>
<dbReference type="PROSITE" id="PS01047">
    <property type="entry name" value="HMA_1"/>
    <property type="match status" value="1"/>
</dbReference>